<evidence type="ECO:0000256" key="6">
    <source>
        <dbReference type="ARBA" id="ARBA00022723"/>
    </source>
</evidence>
<evidence type="ECO:0000256" key="9">
    <source>
        <dbReference type="ARBA" id="ARBA00023004"/>
    </source>
</evidence>
<evidence type="ECO:0000256" key="5">
    <source>
        <dbReference type="ARBA" id="ARBA00022605"/>
    </source>
</evidence>
<evidence type="ECO:0000256" key="10">
    <source>
        <dbReference type="ARBA" id="ARBA00023167"/>
    </source>
</evidence>
<evidence type="ECO:0000256" key="1">
    <source>
        <dbReference type="ARBA" id="ARBA00000428"/>
    </source>
</evidence>
<sequence length="161" mass="19235">MVRAWYMDDGSEDQRLEHHLSPPKFVSLDDLHKETGVLYRKLDPKNYEGEGKLEEIKKERGYSYADVIQVSPEKLHNYEEKIKNFFVEHIHTDEEVRFVTEGSGYFDVRDKEDKWIRIEDYIKAIRLFVGEPVWTPYNRPADDMQARKDYVLQRTKGFTSK</sequence>
<keyword evidence="8" id="KW-0560">Oxidoreductase</keyword>
<dbReference type="Proteomes" id="UP000747542">
    <property type="component" value="Unassembled WGS sequence"/>
</dbReference>
<dbReference type="SUPFAM" id="SSF51182">
    <property type="entry name" value="RmlC-like cupins"/>
    <property type="match status" value="1"/>
</dbReference>
<dbReference type="GO" id="GO:0005737">
    <property type="term" value="C:cytoplasm"/>
    <property type="evidence" value="ECO:0007669"/>
    <property type="project" value="UniProtKB-SubCell"/>
</dbReference>
<dbReference type="Gene3D" id="2.60.120.10">
    <property type="entry name" value="Jelly Rolls"/>
    <property type="match status" value="2"/>
</dbReference>
<comment type="caution">
    <text evidence="12">Lacks conserved residue(s) required for the propagation of feature annotation.</text>
</comment>
<evidence type="ECO:0000256" key="3">
    <source>
        <dbReference type="ARBA" id="ARBA00022490"/>
    </source>
</evidence>
<dbReference type="GO" id="GO:0046872">
    <property type="term" value="F:metal ion binding"/>
    <property type="evidence" value="ECO:0007669"/>
    <property type="project" value="UniProtKB-KW"/>
</dbReference>
<evidence type="ECO:0000256" key="8">
    <source>
        <dbReference type="ARBA" id="ARBA00023002"/>
    </source>
</evidence>
<evidence type="ECO:0000256" key="2">
    <source>
        <dbReference type="ARBA" id="ARBA00001954"/>
    </source>
</evidence>
<evidence type="ECO:0000256" key="7">
    <source>
        <dbReference type="ARBA" id="ARBA00022964"/>
    </source>
</evidence>
<keyword evidence="7 13" id="KW-0223">Dioxygenase</keyword>
<proteinExistence type="inferred from homology"/>
<dbReference type="PANTHER" id="PTHR23418:SF0">
    <property type="entry name" value="ACIREDUCTONE DIOXYGENASE"/>
    <property type="match status" value="1"/>
</dbReference>
<comment type="function">
    <text evidence="12">Probable inactive acireductone dioxygenase.</text>
</comment>
<comment type="similarity">
    <text evidence="12">Belongs to the acireductone dioxygenase (ARD) family.</text>
</comment>
<evidence type="ECO:0000256" key="4">
    <source>
        <dbReference type="ARBA" id="ARBA00022596"/>
    </source>
</evidence>
<comment type="subcellular location">
    <subcellularLocation>
        <location evidence="12">Cytoplasm</location>
    </subcellularLocation>
    <subcellularLocation>
        <location evidence="12">Nucleus</location>
    </subcellularLocation>
</comment>
<accession>A0A8J5MPV4</accession>
<comment type="caution">
    <text evidence="12">This enzyme lacks one or more conserved metal-binding sites. It may be non-functional.</text>
</comment>
<keyword evidence="10" id="KW-0486">Methionine biosynthesis</keyword>
<dbReference type="GO" id="GO:0010309">
    <property type="term" value="F:acireductone dioxygenase [iron(II)-requiring] activity"/>
    <property type="evidence" value="ECO:0007669"/>
    <property type="project" value="UniProtKB-EC"/>
</dbReference>
<dbReference type="AlphaFoldDB" id="A0A8J5MPV4"/>
<keyword evidence="9" id="KW-0408">Iron</keyword>
<dbReference type="InterPro" id="IPR011051">
    <property type="entry name" value="RmlC_Cupin_sf"/>
</dbReference>
<dbReference type="CDD" id="cd02232">
    <property type="entry name" value="cupin_ARD"/>
    <property type="match status" value="1"/>
</dbReference>
<dbReference type="GO" id="GO:0019509">
    <property type="term" value="P:L-methionine salvage from methylthioadenosine"/>
    <property type="evidence" value="ECO:0007669"/>
    <property type="project" value="InterPro"/>
</dbReference>
<dbReference type="EMBL" id="JAHLQT010033677">
    <property type="protein sequence ID" value="KAG7159275.1"/>
    <property type="molecule type" value="Genomic_DNA"/>
</dbReference>
<keyword evidence="14" id="KW-1185">Reference proteome</keyword>
<evidence type="ECO:0000256" key="11">
    <source>
        <dbReference type="ARBA" id="ARBA00023242"/>
    </source>
</evidence>
<keyword evidence="5" id="KW-0028">Amino-acid biosynthesis</keyword>
<keyword evidence="3 12" id="KW-0963">Cytoplasm</keyword>
<dbReference type="InterPro" id="IPR014710">
    <property type="entry name" value="RmlC-like_jellyroll"/>
</dbReference>
<comment type="cofactor">
    <cofactor evidence="2">
        <name>Fe(2+)</name>
        <dbReference type="ChEBI" id="CHEBI:29033"/>
    </cofactor>
</comment>
<evidence type="ECO:0000313" key="13">
    <source>
        <dbReference type="EMBL" id="KAG7159275.1"/>
    </source>
</evidence>
<keyword evidence="11 12" id="KW-0539">Nucleus</keyword>
<gene>
    <name evidence="13" type="ORF">Hamer_G022559</name>
</gene>
<evidence type="ECO:0000313" key="14">
    <source>
        <dbReference type="Proteomes" id="UP000747542"/>
    </source>
</evidence>
<protein>
    <recommendedName>
        <fullName evidence="12">Probable inactive acireductone dioxygenase</fullName>
    </recommendedName>
</protein>
<dbReference type="InterPro" id="IPR004313">
    <property type="entry name" value="ARD"/>
</dbReference>
<comment type="caution">
    <text evidence="13">The sequence shown here is derived from an EMBL/GenBank/DDBJ whole genome shotgun (WGS) entry which is preliminary data.</text>
</comment>
<keyword evidence="4" id="KW-0533">Nickel</keyword>
<dbReference type="HAMAP" id="MF_03154">
    <property type="entry name" value="Salvage_MtnD_euk"/>
    <property type="match status" value="1"/>
</dbReference>
<dbReference type="InterPro" id="IPR027496">
    <property type="entry name" value="ARD_euk"/>
</dbReference>
<organism evidence="13 14">
    <name type="scientific">Homarus americanus</name>
    <name type="common">American lobster</name>
    <dbReference type="NCBI Taxonomy" id="6706"/>
    <lineage>
        <taxon>Eukaryota</taxon>
        <taxon>Metazoa</taxon>
        <taxon>Ecdysozoa</taxon>
        <taxon>Arthropoda</taxon>
        <taxon>Crustacea</taxon>
        <taxon>Multicrustacea</taxon>
        <taxon>Malacostraca</taxon>
        <taxon>Eumalacostraca</taxon>
        <taxon>Eucarida</taxon>
        <taxon>Decapoda</taxon>
        <taxon>Pleocyemata</taxon>
        <taxon>Astacidea</taxon>
        <taxon>Nephropoidea</taxon>
        <taxon>Nephropidae</taxon>
        <taxon>Homarus</taxon>
    </lineage>
</organism>
<dbReference type="GO" id="GO:0005634">
    <property type="term" value="C:nucleus"/>
    <property type="evidence" value="ECO:0007669"/>
    <property type="project" value="UniProtKB-SubCell"/>
</dbReference>
<dbReference type="Pfam" id="PF03079">
    <property type="entry name" value="ARD"/>
    <property type="match status" value="1"/>
</dbReference>
<name>A0A8J5MPV4_HOMAM</name>
<dbReference type="PANTHER" id="PTHR23418">
    <property type="entry name" value="ACIREDUCTONE DIOXYGENASE"/>
    <property type="match status" value="1"/>
</dbReference>
<keyword evidence="6" id="KW-0479">Metal-binding</keyword>
<evidence type="ECO:0000256" key="12">
    <source>
        <dbReference type="HAMAP-Rule" id="MF_03154"/>
    </source>
</evidence>
<reference evidence="13" key="1">
    <citation type="journal article" date="2021" name="Sci. Adv.">
        <title>The American lobster genome reveals insights on longevity, neural, and immune adaptations.</title>
        <authorList>
            <person name="Polinski J.M."/>
            <person name="Zimin A.V."/>
            <person name="Clark K.F."/>
            <person name="Kohn A.B."/>
            <person name="Sadowski N."/>
            <person name="Timp W."/>
            <person name="Ptitsyn A."/>
            <person name="Khanna P."/>
            <person name="Romanova D.Y."/>
            <person name="Williams P."/>
            <person name="Greenwood S.J."/>
            <person name="Moroz L.L."/>
            <person name="Walt D.R."/>
            <person name="Bodnar A.G."/>
        </authorList>
    </citation>
    <scope>NUCLEOTIDE SEQUENCE</scope>
    <source>
        <strain evidence="13">GMGI-L3</strain>
    </source>
</reference>
<comment type="catalytic activity">
    <reaction evidence="1">
        <text>1,2-dihydroxy-5-(methylsulfanyl)pent-1-en-3-one + O2 = 4-methylsulfanyl-2-oxobutanoate + formate + 2 H(+)</text>
        <dbReference type="Rhea" id="RHEA:24504"/>
        <dbReference type="ChEBI" id="CHEBI:15378"/>
        <dbReference type="ChEBI" id="CHEBI:15379"/>
        <dbReference type="ChEBI" id="CHEBI:15740"/>
        <dbReference type="ChEBI" id="CHEBI:16723"/>
        <dbReference type="ChEBI" id="CHEBI:49252"/>
        <dbReference type="EC" id="1.13.11.54"/>
    </reaction>
</comment>